<sequence length="116" mass="11968">MEHCGQSVINERIREGQIVVVPQMVVDPGMAKSGGAAICPSPIRRSTRDLLMVSLAFSLFAQERVDIAVIEAGLGGARDATNIISSAGLAALVITTVSAKHLATLGGSLESIAIAK</sequence>
<evidence type="ECO:0000313" key="2">
    <source>
        <dbReference type="Proteomes" id="UP001060215"/>
    </source>
</evidence>
<proteinExistence type="predicted"/>
<name>A0ACC0GRX7_9ERIC</name>
<dbReference type="Proteomes" id="UP001060215">
    <property type="component" value="Chromosome 9"/>
</dbReference>
<gene>
    <name evidence="1" type="ORF">LOK49_LG08G02979</name>
</gene>
<organism evidence="1 2">
    <name type="scientific">Camellia lanceoleosa</name>
    <dbReference type="NCBI Taxonomy" id="1840588"/>
    <lineage>
        <taxon>Eukaryota</taxon>
        <taxon>Viridiplantae</taxon>
        <taxon>Streptophyta</taxon>
        <taxon>Embryophyta</taxon>
        <taxon>Tracheophyta</taxon>
        <taxon>Spermatophyta</taxon>
        <taxon>Magnoliopsida</taxon>
        <taxon>eudicotyledons</taxon>
        <taxon>Gunneridae</taxon>
        <taxon>Pentapetalae</taxon>
        <taxon>asterids</taxon>
        <taxon>Ericales</taxon>
        <taxon>Theaceae</taxon>
        <taxon>Camellia</taxon>
    </lineage>
</organism>
<evidence type="ECO:0000313" key="1">
    <source>
        <dbReference type="EMBL" id="KAI8003268.1"/>
    </source>
</evidence>
<reference evidence="1 2" key="1">
    <citation type="journal article" date="2022" name="Plant J.">
        <title>Chromosome-level genome of Camellia lanceoleosa provides a valuable resource for understanding genome evolution and self-incompatibility.</title>
        <authorList>
            <person name="Gong W."/>
            <person name="Xiao S."/>
            <person name="Wang L."/>
            <person name="Liao Z."/>
            <person name="Chang Y."/>
            <person name="Mo W."/>
            <person name="Hu G."/>
            <person name="Li W."/>
            <person name="Zhao G."/>
            <person name="Zhu H."/>
            <person name="Hu X."/>
            <person name="Ji K."/>
            <person name="Xiang X."/>
            <person name="Song Q."/>
            <person name="Yuan D."/>
            <person name="Jin S."/>
            <person name="Zhang L."/>
        </authorList>
    </citation>
    <scope>NUCLEOTIDE SEQUENCE [LARGE SCALE GENOMIC DNA]</scope>
    <source>
        <strain evidence="1">SQ_2022a</strain>
    </source>
</reference>
<comment type="caution">
    <text evidence="1">The sequence shown here is derived from an EMBL/GenBank/DDBJ whole genome shotgun (WGS) entry which is preliminary data.</text>
</comment>
<protein>
    <submittedName>
        <fullName evidence="1">Dihydrofolate synthetase</fullName>
    </submittedName>
</protein>
<dbReference type="EMBL" id="CM045766">
    <property type="protein sequence ID" value="KAI8003268.1"/>
    <property type="molecule type" value="Genomic_DNA"/>
</dbReference>
<accession>A0ACC0GRX7</accession>
<keyword evidence="2" id="KW-1185">Reference proteome</keyword>